<evidence type="ECO:0000313" key="2">
    <source>
        <dbReference type="Proteomes" id="UP000289792"/>
    </source>
</evidence>
<dbReference type="InterPro" id="IPR012657">
    <property type="entry name" value="23S_rRNA-intervening_sequence"/>
</dbReference>
<dbReference type="NCBIfam" id="TIGR02436">
    <property type="entry name" value="four helix bundle protein"/>
    <property type="match status" value="1"/>
</dbReference>
<dbReference type="Pfam" id="PF05635">
    <property type="entry name" value="23S_rRNA_IVP"/>
    <property type="match status" value="1"/>
</dbReference>
<proteinExistence type="predicted"/>
<keyword evidence="2" id="KW-1185">Reference proteome</keyword>
<dbReference type="Proteomes" id="UP000289792">
    <property type="component" value="Unassembled WGS sequence"/>
</dbReference>
<sequence length="118" mass="13551">MSENKFDLSDRLEDFAATIILLYDKKPLSYAGDYLAKQLIRSSCSSALNYGEVLGAGTDKDKINKLRICLKELRECHRNLNIQTKAKLFSNENLTPLKDENEQLIRIMVTRIKNIKQT</sequence>
<dbReference type="SUPFAM" id="SSF158446">
    <property type="entry name" value="IVS-encoded protein-like"/>
    <property type="match status" value="1"/>
</dbReference>
<accession>A0A4Q0XBK1</accession>
<organism evidence="1 2">
    <name type="scientific">Gelidibacter gilvus</name>
    <dbReference type="NCBI Taxonomy" id="59602"/>
    <lineage>
        <taxon>Bacteria</taxon>
        <taxon>Pseudomonadati</taxon>
        <taxon>Bacteroidota</taxon>
        <taxon>Flavobacteriia</taxon>
        <taxon>Flavobacteriales</taxon>
        <taxon>Flavobacteriaceae</taxon>
        <taxon>Gelidibacter</taxon>
    </lineage>
</organism>
<reference evidence="1 2" key="1">
    <citation type="submission" date="2019-01" db="EMBL/GenBank/DDBJ databases">
        <title>Genome sequence of the Antarctic species Gelidibacter gilvus ACAM 158(T).</title>
        <authorList>
            <person name="Bowman J.P."/>
        </authorList>
    </citation>
    <scope>NUCLEOTIDE SEQUENCE [LARGE SCALE GENOMIC DNA]</scope>
    <source>
        <strain evidence="1 2">IC158</strain>
    </source>
</reference>
<gene>
    <name evidence="1" type="ORF">ESZ48_17190</name>
</gene>
<dbReference type="OrthoDB" id="285993at2"/>
<protein>
    <submittedName>
        <fullName evidence="1">Four helix bundle protein</fullName>
    </submittedName>
</protein>
<dbReference type="EMBL" id="SDDZ01000016">
    <property type="protein sequence ID" value="RXJ44547.1"/>
    <property type="molecule type" value="Genomic_DNA"/>
</dbReference>
<comment type="caution">
    <text evidence="1">The sequence shown here is derived from an EMBL/GenBank/DDBJ whole genome shotgun (WGS) entry which is preliminary data.</text>
</comment>
<dbReference type="InterPro" id="IPR036583">
    <property type="entry name" value="23S_rRNA_IVS_sf"/>
</dbReference>
<dbReference type="AlphaFoldDB" id="A0A4Q0XBK1"/>
<name>A0A4Q0XBK1_9FLAO</name>
<evidence type="ECO:0000313" key="1">
    <source>
        <dbReference type="EMBL" id="RXJ44547.1"/>
    </source>
</evidence>
<dbReference type="Gene3D" id="1.20.1440.60">
    <property type="entry name" value="23S rRNA-intervening sequence"/>
    <property type="match status" value="1"/>
</dbReference>
<dbReference type="RefSeq" id="WP_129018739.1">
    <property type="nucleotide sequence ID" value="NZ_SDDZ01000016.1"/>
</dbReference>